<dbReference type="GO" id="GO:0002161">
    <property type="term" value="F:aminoacyl-tRNA deacylase activity"/>
    <property type="evidence" value="ECO:0007669"/>
    <property type="project" value="InterPro"/>
</dbReference>
<dbReference type="PANTHER" id="PTHR30411">
    <property type="entry name" value="CYTOPLASMIC PROTEIN"/>
    <property type="match status" value="1"/>
</dbReference>
<organism evidence="2 3">
    <name type="scientific">Anaerosolibacter carboniphilus</name>
    <dbReference type="NCBI Taxonomy" id="1417629"/>
    <lineage>
        <taxon>Bacteria</taxon>
        <taxon>Bacillati</taxon>
        <taxon>Bacillota</taxon>
        <taxon>Clostridia</taxon>
        <taxon>Peptostreptococcales</taxon>
        <taxon>Thermotaleaceae</taxon>
        <taxon>Anaerosolibacter</taxon>
    </lineage>
</organism>
<gene>
    <name evidence="2" type="ORF">HNQ80_001017</name>
</gene>
<feature type="domain" description="YbaK/aminoacyl-tRNA synthetase-associated" evidence="1">
    <location>
        <begin position="26"/>
        <end position="143"/>
    </location>
</feature>
<name>A0A841KVI2_9FIRM</name>
<dbReference type="SUPFAM" id="SSF55826">
    <property type="entry name" value="YbaK/ProRS associated domain"/>
    <property type="match status" value="1"/>
</dbReference>
<dbReference type="Gene3D" id="3.90.960.10">
    <property type="entry name" value="YbaK/aminoacyl-tRNA synthetase-associated domain"/>
    <property type="match status" value="1"/>
</dbReference>
<protein>
    <submittedName>
        <fullName evidence="2">Prolyl-tRNA editing enzyme YbaK/EbsC (Cys-tRNA(Pro) deacylase)</fullName>
    </submittedName>
</protein>
<accession>A0A841KVI2</accession>
<sequence length="155" mass="16831">MNIFDEKLIAYMAENNVEAEHLIFKESCHSVEEAAMAANATAQDIVKNICIIDEQGQLIVAIIKGEDKTDLSKIKSLLGVKKLRTATADEILEHSGYICGGVPSFGYKATFLIDTRVMENTIVYTGGGSQNSLVRISPKVLLDANGGQVVDIRKS</sequence>
<dbReference type="AlphaFoldDB" id="A0A841KVI2"/>
<evidence type="ECO:0000259" key="1">
    <source>
        <dbReference type="Pfam" id="PF04073"/>
    </source>
</evidence>
<dbReference type="InterPro" id="IPR036754">
    <property type="entry name" value="YbaK/aa-tRNA-synt-asso_dom_sf"/>
</dbReference>
<dbReference type="InterPro" id="IPR007214">
    <property type="entry name" value="YbaK/aa-tRNA-synth-assoc-dom"/>
</dbReference>
<comment type="caution">
    <text evidence="2">The sequence shown here is derived from an EMBL/GenBank/DDBJ whole genome shotgun (WGS) entry which is preliminary data.</text>
</comment>
<dbReference type="RefSeq" id="WP_243182986.1">
    <property type="nucleotide sequence ID" value="NZ_JACHEN010000004.1"/>
</dbReference>
<proteinExistence type="predicted"/>
<keyword evidence="3" id="KW-1185">Reference proteome</keyword>
<evidence type="ECO:0000313" key="2">
    <source>
        <dbReference type="EMBL" id="MBB6214932.1"/>
    </source>
</evidence>
<dbReference type="EMBL" id="JACHEN010000004">
    <property type="protein sequence ID" value="MBB6214932.1"/>
    <property type="molecule type" value="Genomic_DNA"/>
</dbReference>
<dbReference type="Proteomes" id="UP000579281">
    <property type="component" value="Unassembled WGS sequence"/>
</dbReference>
<dbReference type="Pfam" id="PF04073">
    <property type="entry name" value="tRNA_edit"/>
    <property type="match status" value="1"/>
</dbReference>
<dbReference type="PANTHER" id="PTHR30411:SF1">
    <property type="entry name" value="CYTOPLASMIC PROTEIN"/>
    <property type="match status" value="1"/>
</dbReference>
<reference evidence="2 3" key="1">
    <citation type="submission" date="2020-08" db="EMBL/GenBank/DDBJ databases">
        <title>Genomic Encyclopedia of Type Strains, Phase IV (KMG-IV): sequencing the most valuable type-strain genomes for metagenomic binning, comparative biology and taxonomic classification.</title>
        <authorList>
            <person name="Goeker M."/>
        </authorList>
    </citation>
    <scope>NUCLEOTIDE SEQUENCE [LARGE SCALE GENOMIC DNA]</scope>
    <source>
        <strain evidence="2 3">DSM 103526</strain>
    </source>
</reference>
<evidence type="ECO:0000313" key="3">
    <source>
        <dbReference type="Proteomes" id="UP000579281"/>
    </source>
</evidence>